<sequence length="295" mass="32008">MRTFAYLGSLLLAALLPGPSAATKVVVTGAAGRTGRLVLDKLLKRGVHDPKGLVRTEKSMKRIAKLSGPDALSKVEVCDVTSLEALEKAFAGSEAVVLCTSAVPKIKLRSILKVLALKLIGKKGRPTFRFPPNGDPYHVDWLGAKNQIDAAKKAGVKHMVFVGSMGGTQEDNFLNSIGRVEGEELSGNILKWKRKAEEHLIASGMDYTIVHPGGLLDKEGGRKIIFGVNDELLERKTRSIPRDDVAECCVAALSVDEAKRRSFDIISEDPADTKEPFAGMDWNSFFSTNKANCNY</sequence>
<dbReference type="PANTHER" id="PTHR14194">
    <property type="entry name" value="NITROGEN METABOLIC REGULATION PROTEIN NMR-RELATED"/>
    <property type="match status" value="1"/>
</dbReference>
<dbReference type="InterPro" id="IPR036291">
    <property type="entry name" value="NAD(P)-bd_dom_sf"/>
</dbReference>
<dbReference type="CDD" id="cd05243">
    <property type="entry name" value="SDR_a5"/>
    <property type="match status" value="1"/>
</dbReference>
<proteinExistence type="predicted"/>
<dbReference type="Gene3D" id="3.40.50.720">
    <property type="entry name" value="NAD(P)-binding Rossmann-like Domain"/>
    <property type="match status" value="1"/>
</dbReference>
<gene>
    <name evidence="3" type="ORF">LGLO00237_LOCUS25889</name>
</gene>
<dbReference type="InterPro" id="IPR016040">
    <property type="entry name" value="NAD(P)-bd_dom"/>
</dbReference>
<accession>A0A7S3Z7F5</accession>
<evidence type="ECO:0000256" key="1">
    <source>
        <dbReference type="SAM" id="SignalP"/>
    </source>
</evidence>
<evidence type="ECO:0000259" key="2">
    <source>
        <dbReference type="Pfam" id="PF13460"/>
    </source>
</evidence>
<dbReference type="GO" id="GO:0016491">
    <property type="term" value="F:oxidoreductase activity"/>
    <property type="evidence" value="ECO:0007669"/>
    <property type="project" value="InterPro"/>
</dbReference>
<evidence type="ECO:0000313" key="3">
    <source>
        <dbReference type="EMBL" id="CAE0674115.1"/>
    </source>
</evidence>
<dbReference type="Pfam" id="PF13460">
    <property type="entry name" value="NAD_binding_10"/>
    <property type="match status" value="1"/>
</dbReference>
<dbReference type="AlphaFoldDB" id="A0A7S3Z7F5"/>
<reference evidence="3" key="1">
    <citation type="submission" date="2021-01" db="EMBL/GenBank/DDBJ databases">
        <authorList>
            <person name="Corre E."/>
            <person name="Pelletier E."/>
            <person name="Niang G."/>
            <person name="Scheremetjew M."/>
            <person name="Finn R."/>
            <person name="Kale V."/>
            <person name="Holt S."/>
            <person name="Cochrane G."/>
            <person name="Meng A."/>
            <person name="Brown T."/>
            <person name="Cohen L."/>
        </authorList>
    </citation>
    <scope>NUCLEOTIDE SEQUENCE</scope>
    <source>
        <strain evidence="3">CCCM811</strain>
    </source>
</reference>
<dbReference type="PANTHER" id="PTHR14194:SF86">
    <property type="entry name" value="OS05G0110300 PROTEIN"/>
    <property type="match status" value="1"/>
</dbReference>
<organism evidence="3">
    <name type="scientific">Lotharella globosa</name>
    <dbReference type="NCBI Taxonomy" id="91324"/>
    <lineage>
        <taxon>Eukaryota</taxon>
        <taxon>Sar</taxon>
        <taxon>Rhizaria</taxon>
        <taxon>Cercozoa</taxon>
        <taxon>Chlorarachniophyceae</taxon>
        <taxon>Lotharella</taxon>
    </lineage>
</organism>
<feature type="signal peptide" evidence="1">
    <location>
        <begin position="1"/>
        <end position="22"/>
    </location>
</feature>
<dbReference type="EMBL" id="HBIV01036234">
    <property type="protein sequence ID" value="CAE0674115.1"/>
    <property type="molecule type" value="Transcribed_RNA"/>
</dbReference>
<name>A0A7S3Z7F5_9EUKA</name>
<feature type="chain" id="PRO_5031505349" description="NAD(P)-binding domain-containing protein" evidence="1">
    <location>
        <begin position="23"/>
        <end position="295"/>
    </location>
</feature>
<feature type="domain" description="NAD(P)-binding" evidence="2">
    <location>
        <begin position="29"/>
        <end position="254"/>
    </location>
</feature>
<dbReference type="SUPFAM" id="SSF51735">
    <property type="entry name" value="NAD(P)-binding Rossmann-fold domains"/>
    <property type="match status" value="1"/>
</dbReference>
<protein>
    <recommendedName>
        <fullName evidence="2">NAD(P)-binding domain-containing protein</fullName>
    </recommendedName>
</protein>
<dbReference type="InterPro" id="IPR044163">
    <property type="entry name" value="SARED1-like"/>
</dbReference>
<keyword evidence="1" id="KW-0732">Signal</keyword>